<evidence type="ECO:0000313" key="2">
    <source>
        <dbReference type="Proteomes" id="UP001596223"/>
    </source>
</evidence>
<name>A0ABW1JKX5_9NOCA</name>
<gene>
    <name evidence="1" type="ORF">ACFP3H_00810</name>
</gene>
<keyword evidence="2" id="KW-1185">Reference proteome</keyword>
<dbReference type="RefSeq" id="WP_378598118.1">
    <property type="nucleotide sequence ID" value="NZ_JBHSQN010000001.1"/>
</dbReference>
<sequence>MTYAEPTDVQTLLGRELTPAETELVTVRLADAERMIVRRIPDLADRITSGAILEDDVIQVEADAVTRVVRNPEGIMSETDGNYTYMRSAASSTGRLEITRDEWQTLGVRFGMSVVVPNLPRAV</sequence>
<protein>
    <submittedName>
        <fullName evidence="1">Gp19/Gp15/Gp42 family protein</fullName>
    </submittedName>
</protein>
<proteinExistence type="predicted"/>
<dbReference type="EMBL" id="JBHSQN010000001">
    <property type="protein sequence ID" value="MFC6009582.1"/>
    <property type="molecule type" value="Genomic_DNA"/>
</dbReference>
<accession>A0ABW1JKX5</accession>
<organism evidence="1 2">
    <name type="scientific">Nocardia lasii</name>
    <dbReference type="NCBI Taxonomy" id="1616107"/>
    <lineage>
        <taxon>Bacteria</taxon>
        <taxon>Bacillati</taxon>
        <taxon>Actinomycetota</taxon>
        <taxon>Actinomycetes</taxon>
        <taxon>Mycobacteriales</taxon>
        <taxon>Nocardiaceae</taxon>
        <taxon>Nocardia</taxon>
    </lineage>
</organism>
<dbReference type="InterPro" id="IPR018963">
    <property type="entry name" value="Mycophage_D29_Gp19"/>
</dbReference>
<dbReference type="Proteomes" id="UP001596223">
    <property type="component" value="Unassembled WGS sequence"/>
</dbReference>
<dbReference type="Pfam" id="PF09355">
    <property type="entry name" value="Phage_Gp19"/>
    <property type="match status" value="1"/>
</dbReference>
<comment type="caution">
    <text evidence="1">The sequence shown here is derived from an EMBL/GenBank/DDBJ whole genome shotgun (WGS) entry which is preliminary data.</text>
</comment>
<reference evidence="2" key="1">
    <citation type="journal article" date="2019" name="Int. J. Syst. Evol. Microbiol.">
        <title>The Global Catalogue of Microorganisms (GCM) 10K type strain sequencing project: providing services to taxonomists for standard genome sequencing and annotation.</title>
        <authorList>
            <consortium name="The Broad Institute Genomics Platform"/>
            <consortium name="The Broad Institute Genome Sequencing Center for Infectious Disease"/>
            <person name="Wu L."/>
            <person name="Ma J."/>
        </authorList>
    </citation>
    <scope>NUCLEOTIDE SEQUENCE [LARGE SCALE GENOMIC DNA]</scope>
    <source>
        <strain evidence="2">CCUG 36956</strain>
    </source>
</reference>
<evidence type="ECO:0000313" key="1">
    <source>
        <dbReference type="EMBL" id="MFC6009582.1"/>
    </source>
</evidence>